<keyword evidence="2" id="KW-0378">Hydrolase</keyword>
<accession>A0A091V9F4</accession>
<dbReference type="GO" id="GO:0016554">
    <property type="term" value="P:cytidine to uridine editing"/>
    <property type="evidence" value="ECO:0007669"/>
    <property type="project" value="TreeGrafter"/>
</dbReference>
<dbReference type="PANTHER" id="PTHR13857">
    <property type="entry name" value="MRNA EDITING ENZYME"/>
    <property type="match status" value="1"/>
</dbReference>
<dbReference type="GO" id="GO:0003723">
    <property type="term" value="F:RNA binding"/>
    <property type="evidence" value="ECO:0007669"/>
    <property type="project" value="TreeGrafter"/>
</dbReference>
<dbReference type="Gene3D" id="3.40.140.10">
    <property type="entry name" value="Cytidine Deaminase, domain 2"/>
    <property type="match status" value="1"/>
</dbReference>
<feature type="non-terminal residue" evidence="3">
    <location>
        <position position="65"/>
    </location>
</feature>
<organism evidence="3 4">
    <name type="scientific">Nipponia nippon</name>
    <name type="common">Crested ibis</name>
    <name type="synonym">Ibis nippon</name>
    <dbReference type="NCBI Taxonomy" id="128390"/>
    <lineage>
        <taxon>Eukaryota</taxon>
        <taxon>Metazoa</taxon>
        <taxon>Chordata</taxon>
        <taxon>Craniata</taxon>
        <taxon>Vertebrata</taxon>
        <taxon>Euteleostomi</taxon>
        <taxon>Archelosauria</taxon>
        <taxon>Archosauria</taxon>
        <taxon>Dinosauria</taxon>
        <taxon>Saurischia</taxon>
        <taxon>Theropoda</taxon>
        <taxon>Coelurosauria</taxon>
        <taxon>Aves</taxon>
        <taxon>Neognathae</taxon>
        <taxon>Neoaves</taxon>
        <taxon>Aequornithes</taxon>
        <taxon>Pelecaniformes</taxon>
        <taxon>Threskiornithidae</taxon>
        <taxon>Nipponia</taxon>
    </lineage>
</organism>
<dbReference type="GO" id="GO:0005634">
    <property type="term" value="C:nucleus"/>
    <property type="evidence" value="ECO:0007669"/>
    <property type="project" value="TreeGrafter"/>
</dbReference>
<gene>
    <name evidence="3" type="ORF">Y956_13651</name>
</gene>
<evidence type="ECO:0000256" key="2">
    <source>
        <dbReference type="ARBA" id="ARBA00022801"/>
    </source>
</evidence>
<dbReference type="GO" id="GO:0046872">
    <property type="term" value="F:metal ion binding"/>
    <property type="evidence" value="ECO:0007669"/>
    <property type="project" value="UniProtKB-KW"/>
</dbReference>
<evidence type="ECO:0000313" key="3">
    <source>
        <dbReference type="EMBL" id="KFQ99017.1"/>
    </source>
</evidence>
<reference evidence="3 4" key="1">
    <citation type="submission" date="2014-04" db="EMBL/GenBank/DDBJ databases">
        <title>Genome evolution of avian class.</title>
        <authorList>
            <person name="Zhang G."/>
            <person name="Li C."/>
        </authorList>
    </citation>
    <scope>NUCLEOTIDE SEQUENCE [LARGE SCALE GENOMIC DNA]</scope>
    <source>
        <strain evidence="3">BGI_Y956</strain>
    </source>
</reference>
<keyword evidence="4" id="KW-1185">Reference proteome</keyword>
<protein>
    <submittedName>
        <fullName evidence="3">C-&gt;U-editing enzyme APOBEC-1</fullName>
    </submittedName>
</protein>
<dbReference type="eggNOG" id="ENOG502RV3R">
    <property type="taxonomic scope" value="Eukaryota"/>
</dbReference>
<sequence length="65" mass="7538">ITWYLSRSPCAKCCYEILDFLNKHSNVNIDIYIAQLYKIKNEENCQGLRNLVSLAKVTIAVMEIE</sequence>
<dbReference type="GO" id="GO:0005737">
    <property type="term" value="C:cytoplasm"/>
    <property type="evidence" value="ECO:0007669"/>
    <property type="project" value="TreeGrafter"/>
</dbReference>
<dbReference type="EMBL" id="KL410733">
    <property type="protein sequence ID" value="KFQ99017.1"/>
    <property type="molecule type" value="Genomic_DNA"/>
</dbReference>
<keyword evidence="1" id="KW-0479">Metal-binding</keyword>
<evidence type="ECO:0000256" key="1">
    <source>
        <dbReference type="ARBA" id="ARBA00022723"/>
    </source>
</evidence>
<evidence type="ECO:0000313" key="4">
    <source>
        <dbReference type="Proteomes" id="UP000053283"/>
    </source>
</evidence>
<dbReference type="PANTHER" id="PTHR13857:SF26">
    <property type="entry name" value="C-U-EDITING ENZYME APOBEC-1"/>
    <property type="match status" value="1"/>
</dbReference>
<name>A0A091V9F4_NIPNI</name>
<dbReference type="InterPro" id="IPR050610">
    <property type="entry name" value="APOBEC_Cyt_Deaminase"/>
</dbReference>
<dbReference type="Proteomes" id="UP000053283">
    <property type="component" value="Unassembled WGS sequence"/>
</dbReference>
<dbReference type="Pfam" id="PF18775">
    <property type="entry name" value="APOBEC4"/>
    <property type="match status" value="1"/>
</dbReference>
<proteinExistence type="predicted"/>
<dbReference type="AlphaFoldDB" id="A0A091V9F4"/>
<feature type="non-terminal residue" evidence="3">
    <location>
        <position position="1"/>
    </location>
</feature>
<dbReference type="GO" id="GO:0004126">
    <property type="term" value="F:cytidine deaminase activity"/>
    <property type="evidence" value="ECO:0007669"/>
    <property type="project" value="TreeGrafter"/>
</dbReference>